<protein>
    <submittedName>
        <fullName evidence="1">GLPGLI family protein</fullName>
    </submittedName>
</protein>
<evidence type="ECO:0000313" key="1">
    <source>
        <dbReference type="EMBL" id="SEV87185.1"/>
    </source>
</evidence>
<dbReference type="NCBIfam" id="TIGR01200">
    <property type="entry name" value="GLPGLI"/>
    <property type="match status" value="1"/>
</dbReference>
<organism evidence="1 2">
    <name type="scientific">Roseivirga pacifica</name>
    <dbReference type="NCBI Taxonomy" id="1267423"/>
    <lineage>
        <taxon>Bacteria</taxon>
        <taxon>Pseudomonadati</taxon>
        <taxon>Bacteroidota</taxon>
        <taxon>Cytophagia</taxon>
        <taxon>Cytophagales</taxon>
        <taxon>Roseivirgaceae</taxon>
        <taxon>Roseivirga</taxon>
    </lineage>
</organism>
<accession>A0A1I0MFM3</accession>
<dbReference type="Proteomes" id="UP000199437">
    <property type="component" value="Unassembled WGS sequence"/>
</dbReference>
<proteinExistence type="predicted"/>
<evidence type="ECO:0000313" key="2">
    <source>
        <dbReference type="Proteomes" id="UP000199437"/>
    </source>
</evidence>
<dbReference type="RefSeq" id="WP_162844643.1">
    <property type="nucleotide sequence ID" value="NZ_FOIR01000001.1"/>
</dbReference>
<dbReference type="GeneID" id="99985125"/>
<dbReference type="STRING" id="1267423.SAMN05216290_0362"/>
<dbReference type="EMBL" id="FOIR01000001">
    <property type="protein sequence ID" value="SEV87185.1"/>
    <property type="molecule type" value="Genomic_DNA"/>
</dbReference>
<gene>
    <name evidence="1" type="ORF">SAMN05216290_0362</name>
</gene>
<dbReference type="AlphaFoldDB" id="A0A1I0MFM3"/>
<sequence length="284" mass="31745">MKKVLKQFTLIVGIMVAIVIGANAQNFTGIATYQSSRKMGDFNIKGEGMTPEMQEQLKQRMQKQFQKEYTLKFNLTESLWSEVESLDGGPATVSSGGMMIKMSTGGGATYKNTAENQYLQETEVFSKPFLIDDALISRDWEITSETKKIGNYTAQKAIYTDIRERKMISFSNEGGDDSKDMEMVTDTLKVEAWYTPQIPVSQGPEEYWGLPGLILEVSNGTTSYLCTKVVLNPEDGVDIKPLKKGKMVTRKELEAIREEKTQEMMQKYSNGGDGNITIKIGGNE</sequence>
<keyword evidence="2" id="KW-1185">Reference proteome</keyword>
<reference evidence="2" key="1">
    <citation type="submission" date="2016-10" db="EMBL/GenBank/DDBJ databases">
        <authorList>
            <person name="Varghese N."/>
            <person name="Submissions S."/>
        </authorList>
    </citation>
    <scope>NUCLEOTIDE SEQUENCE [LARGE SCALE GENOMIC DNA]</scope>
    <source>
        <strain evidence="2">CGMCC 1.12402</strain>
    </source>
</reference>
<dbReference type="Pfam" id="PF09697">
    <property type="entry name" value="Porph_ging"/>
    <property type="match status" value="1"/>
</dbReference>
<name>A0A1I0MFM3_9BACT</name>
<dbReference type="InterPro" id="IPR005901">
    <property type="entry name" value="GLPGLI"/>
</dbReference>